<evidence type="ECO:0000256" key="1">
    <source>
        <dbReference type="SAM" id="MobiDB-lite"/>
    </source>
</evidence>
<dbReference type="InterPro" id="IPR036869">
    <property type="entry name" value="J_dom_sf"/>
</dbReference>
<dbReference type="Proteomes" id="UP000554235">
    <property type="component" value="Unassembled WGS sequence"/>
</dbReference>
<keyword evidence="5" id="KW-1185">Reference proteome</keyword>
<dbReference type="InterPro" id="IPR018253">
    <property type="entry name" value="DnaJ_domain_CS"/>
</dbReference>
<protein>
    <submittedName>
        <fullName evidence="4">Heat shock</fullName>
    </submittedName>
</protein>
<organism evidence="4 5">
    <name type="scientific">Fusarium albosuccineum</name>
    <dbReference type="NCBI Taxonomy" id="1237068"/>
    <lineage>
        <taxon>Eukaryota</taxon>
        <taxon>Fungi</taxon>
        <taxon>Dikarya</taxon>
        <taxon>Ascomycota</taxon>
        <taxon>Pezizomycotina</taxon>
        <taxon>Sordariomycetes</taxon>
        <taxon>Hypocreomycetidae</taxon>
        <taxon>Hypocreales</taxon>
        <taxon>Nectriaceae</taxon>
        <taxon>Fusarium</taxon>
        <taxon>Fusarium decemcellulare species complex</taxon>
    </lineage>
</organism>
<name>A0A8H4L550_9HYPO</name>
<dbReference type="CDD" id="cd06257">
    <property type="entry name" value="DnaJ"/>
    <property type="match status" value="1"/>
</dbReference>
<evidence type="ECO:0000259" key="3">
    <source>
        <dbReference type="PROSITE" id="PS50076"/>
    </source>
</evidence>
<feature type="region of interest" description="Disordered" evidence="1">
    <location>
        <begin position="129"/>
        <end position="159"/>
    </location>
</feature>
<sequence length="266" mass="30757">MPFPSKTFVRAKPLHYGYRRSDVRRRHSFDGAETHNHLPPWPRTPCPSPHEILGVESGKMYDKENFLRLVKLYHPDLNGENSLTRSLQPAIRLERYRLIVAANELLSDPSKRKMYELYNVGWIFKQTTDEPGMPPSRPVWPTSTPDTSPANTRPDGRSGRYYTTMRQEPIYMSNGAFAVILLTIAMVGVIAQHERARTSRWQHKQLELALHGSILENLQDLILSSQDKAKDERVLEFLARRHLGLVRSDGHYHPLEINAEENMCRH</sequence>
<keyword evidence="2" id="KW-0812">Transmembrane</keyword>
<dbReference type="SUPFAM" id="SSF46565">
    <property type="entry name" value="Chaperone J-domain"/>
    <property type="match status" value="1"/>
</dbReference>
<feature type="domain" description="J" evidence="3">
    <location>
        <begin position="48"/>
        <end position="119"/>
    </location>
</feature>
<keyword evidence="2" id="KW-1133">Transmembrane helix</keyword>
<dbReference type="InterPro" id="IPR001623">
    <property type="entry name" value="DnaJ_domain"/>
</dbReference>
<evidence type="ECO:0000313" key="4">
    <source>
        <dbReference type="EMBL" id="KAF4463132.1"/>
    </source>
</evidence>
<feature type="compositionally biased region" description="Polar residues" evidence="1">
    <location>
        <begin position="141"/>
        <end position="151"/>
    </location>
</feature>
<dbReference type="Pfam" id="PF00226">
    <property type="entry name" value="DnaJ"/>
    <property type="match status" value="1"/>
</dbReference>
<evidence type="ECO:0000313" key="5">
    <source>
        <dbReference type="Proteomes" id="UP000554235"/>
    </source>
</evidence>
<dbReference type="Gene3D" id="1.10.287.110">
    <property type="entry name" value="DnaJ domain"/>
    <property type="match status" value="1"/>
</dbReference>
<proteinExistence type="predicted"/>
<dbReference type="PROSITE" id="PS50076">
    <property type="entry name" value="DNAJ_2"/>
    <property type="match status" value="1"/>
</dbReference>
<gene>
    <name evidence="4" type="ORF">FALBO_10055</name>
</gene>
<dbReference type="OrthoDB" id="445556at2759"/>
<dbReference type="EMBL" id="JAADYS010001420">
    <property type="protein sequence ID" value="KAF4463132.1"/>
    <property type="molecule type" value="Genomic_DNA"/>
</dbReference>
<keyword evidence="2" id="KW-0472">Membrane</keyword>
<feature type="transmembrane region" description="Helical" evidence="2">
    <location>
        <begin position="170"/>
        <end position="191"/>
    </location>
</feature>
<reference evidence="4 5" key="1">
    <citation type="submission" date="2020-01" db="EMBL/GenBank/DDBJ databases">
        <title>Identification and distribution of gene clusters putatively required for synthesis of sphingolipid metabolism inhibitors in phylogenetically diverse species of the filamentous fungus Fusarium.</title>
        <authorList>
            <person name="Kim H.-S."/>
            <person name="Busman M."/>
            <person name="Brown D.W."/>
            <person name="Divon H."/>
            <person name="Uhlig S."/>
            <person name="Proctor R.H."/>
        </authorList>
    </citation>
    <scope>NUCLEOTIDE SEQUENCE [LARGE SCALE GENOMIC DNA]</scope>
    <source>
        <strain evidence="4 5">NRRL 20459</strain>
    </source>
</reference>
<keyword evidence="4" id="KW-0346">Stress response</keyword>
<dbReference type="PROSITE" id="PS00636">
    <property type="entry name" value="DNAJ_1"/>
    <property type="match status" value="1"/>
</dbReference>
<evidence type="ECO:0000256" key="2">
    <source>
        <dbReference type="SAM" id="Phobius"/>
    </source>
</evidence>
<accession>A0A8H4L550</accession>
<dbReference type="AlphaFoldDB" id="A0A8H4L550"/>
<comment type="caution">
    <text evidence="4">The sequence shown here is derived from an EMBL/GenBank/DDBJ whole genome shotgun (WGS) entry which is preliminary data.</text>
</comment>